<organism evidence="2 3">
    <name type="scientific">Colletotrichum zoysiae</name>
    <dbReference type="NCBI Taxonomy" id="1216348"/>
    <lineage>
        <taxon>Eukaryota</taxon>
        <taxon>Fungi</taxon>
        <taxon>Dikarya</taxon>
        <taxon>Ascomycota</taxon>
        <taxon>Pezizomycotina</taxon>
        <taxon>Sordariomycetes</taxon>
        <taxon>Hypocreomycetidae</taxon>
        <taxon>Glomerellales</taxon>
        <taxon>Glomerellaceae</taxon>
        <taxon>Colletotrichum</taxon>
        <taxon>Colletotrichum graminicola species complex</taxon>
    </lineage>
</organism>
<reference evidence="2" key="1">
    <citation type="submission" date="2021-06" db="EMBL/GenBank/DDBJ databases">
        <title>Comparative genomics, transcriptomics and evolutionary studies reveal genomic signatures of adaptation to plant cell wall in hemibiotrophic fungi.</title>
        <authorList>
            <consortium name="DOE Joint Genome Institute"/>
            <person name="Baroncelli R."/>
            <person name="Diaz J.F."/>
            <person name="Benocci T."/>
            <person name="Peng M."/>
            <person name="Battaglia E."/>
            <person name="Haridas S."/>
            <person name="Andreopoulos W."/>
            <person name="Labutti K."/>
            <person name="Pangilinan J."/>
            <person name="Floch G.L."/>
            <person name="Makela M.R."/>
            <person name="Henrissat B."/>
            <person name="Grigoriev I.V."/>
            <person name="Crouch J.A."/>
            <person name="De Vries R.P."/>
            <person name="Sukno S.A."/>
            <person name="Thon M.R."/>
        </authorList>
    </citation>
    <scope>NUCLEOTIDE SEQUENCE</scope>
    <source>
        <strain evidence="2">MAFF235873</strain>
    </source>
</reference>
<feature type="compositionally biased region" description="Polar residues" evidence="1">
    <location>
        <begin position="148"/>
        <end position="157"/>
    </location>
</feature>
<sequence>MQKKHLLSKTYEKISAPDNLIWDGRIINSTYYPSIGRDRQGTNTYLPVVMHCHRYATASALTCRTGSFPKRMDPHPQSPIDASNSTGLAWPEQTGAYLLPFGLITTAKAFIEGARTTDRSRLDPSIQPSSPTTSHPPATTHHSLHVASRNSPSSHKPLTQPFPSLKPISPTEKEKKTDPPSVTSRTTDTQSSDLES</sequence>
<evidence type="ECO:0000313" key="2">
    <source>
        <dbReference type="EMBL" id="KAK2029256.1"/>
    </source>
</evidence>
<dbReference type="EMBL" id="MU842866">
    <property type="protein sequence ID" value="KAK2029256.1"/>
    <property type="molecule type" value="Genomic_DNA"/>
</dbReference>
<comment type="caution">
    <text evidence="2">The sequence shown here is derived from an EMBL/GenBank/DDBJ whole genome shotgun (WGS) entry which is preliminary data.</text>
</comment>
<evidence type="ECO:0000256" key="1">
    <source>
        <dbReference type="SAM" id="MobiDB-lite"/>
    </source>
</evidence>
<feature type="compositionally biased region" description="Polar residues" evidence="1">
    <location>
        <begin position="180"/>
        <end position="196"/>
    </location>
</feature>
<accession>A0AAD9HJL0</accession>
<feature type="region of interest" description="Disordered" evidence="1">
    <location>
        <begin position="116"/>
        <end position="196"/>
    </location>
</feature>
<proteinExistence type="predicted"/>
<dbReference type="Proteomes" id="UP001232148">
    <property type="component" value="Unassembled WGS sequence"/>
</dbReference>
<feature type="compositionally biased region" description="Low complexity" evidence="1">
    <location>
        <begin position="128"/>
        <end position="141"/>
    </location>
</feature>
<evidence type="ECO:0000313" key="3">
    <source>
        <dbReference type="Proteomes" id="UP001232148"/>
    </source>
</evidence>
<protein>
    <submittedName>
        <fullName evidence="2">Uncharacterized protein</fullName>
    </submittedName>
</protein>
<name>A0AAD9HJL0_9PEZI</name>
<dbReference type="AlphaFoldDB" id="A0AAD9HJL0"/>
<gene>
    <name evidence="2" type="ORF">LX32DRAFT_364953</name>
</gene>
<keyword evidence="3" id="KW-1185">Reference proteome</keyword>